<dbReference type="Pfam" id="PF20101">
    <property type="entry name" value="DUF6491"/>
    <property type="match status" value="1"/>
</dbReference>
<sequence>MAAVAMLSGCASTSKISDEDRLAIYRANAGEPVRSFRYFGTLDSWTPLGDEAMAVWTRPSEAYLLEFGSSCPDLDFATAVSVTNQGGLVYARFDKVQVLGQGSIRIPCIIQEIRPLDTRGVKADEAQKREAQAMPAE</sequence>
<accession>A0A7W3U5S3</accession>
<name>A0A7W3U5S3_9GAMM</name>
<comment type="caution">
    <text evidence="1">The sequence shown here is derived from an EMBL/GenBank/DDBJ whole genome shotgun (WGS) entry which is preliminary data.</text>
</comment>
<dbReference type="AlphaFoldDB" id="A0A7W3U5S3"/>
<reference evidence="1 2" key="1">
    <citation type="submission" date="2020-07" db="EMBL/GenBank/DDBJ databases">
        <authorList>
            <person name="Xu S."/>
            <person name="Li A."/>
        </authorList>
    </citation>
    <scope>NUCLEOTIDE SEQUENCE [LARGE SCALE GENOMIC DNA]</scope>
    <source>
        <strain evidence="1 2">SG-8</strain>
    </source>
</reference>
<evidence type="ECO:0000313" key="1">
    <source>
        <dbReference type="EMBL" id="MBB1089464.1"/>
    </source>
</evidence>
<gene>
    <name evidence="1" type="ORF">H4F99_13345</name>
</gene>
<dbReference type="Proteomes" id="UP000552587">
    <property type="component" value="Unassembled WGS sequence"/>
</dbReference>
<organism evidence="1 2">
    <name type="scientific">Marilutibacter penaei</name>
    <dbReference type="NCBI Taxonomy" id="2759900"/>
    <lineage>
        <taxon>Bacteria</taxon>
        <taxon>Pseudomonadati</taxon>
        <taxon>Pseudomonadota</taxon>
        <taxon>Gammaproteobacteria</taxon>
        <taxon>Lysobacterales</taxon>
        <taxon>Lysobacteraceae</taxon>
        <taxon>Marilutibacter</taxon>
    </lineage>
</organism>
<protein>
    <submittedName>
        <fullName evidence="1">Uncharacterized protein</fullName>
    </submittedName>
</protein>
<dbReference type="EMBL" id="JACHTE010000009">
    <property type="protein sequence ID" value="MBB1089464.1"/>
    <property type="molecule type" value="Genomic_DNA"/>
</dbReference>
<dbReference type="InterPro" id="IPR045500">
    <property type="entry name" value="DUF6491"/>
</dbReference>
<evidence type="ECO:0000313" key="2">
    <source>
        <dbReference type="Proteomes" id="UP000552587"/>
    </source>
</evidence>
<keyword evidence="2" id="KW-1185">Reference proteome</keyword>
<proteinExistence type="predicted"/>